<evidence type="ECO:0000313" key="2">
    <source>
        <dbReference type="EMBL" id="KAK6729533.1"/>
    </source>
</evidence>
<keyword evidence="3" id="KW-1185">Reference proteome</keyword>
<comment type="caution">
    <text evidence="2">The sequence shown here is derived from an EMBL/GenBank/DDBJ whole genome shotgun (WGS) entry which is preliminary data.</text>
</comment>
<reference evidence="2 3" key="1">
    <citation type="submission" date="2023-08" db="EMBL/GenBank/DDBJ databases">
        <title>A Necator americanus chromosomal reference genome.</title>
        <authorList>
            <person name="Ilik V."/>
            <person name="Petrzelkova K.J."/>
            <person name="Pardy F."/>
            <person name="Fuh T."/>
            <person name="Niatou-Singa F.S."/>
            <person name="Gouil Q."/>
            <person name="Baker L."/>
            <person name="Ritchie M.E."/>
            <person name="Jex A.R."/>
            <person name="Gazzola D."/>
            <person name="Li H."/>
            <person name="Toshio Fujiwara R."/>
            <person name="Zhan B."/>
            <person name="Aroian R.V."/>
            <person name="Pafco B."/>
            <person name="Schwarz E.M."/>
        </authorList>
    </citation>
    <scope>NUCLEOTIDE SEQUENCE [LARGE SCALE GENOMIC DNA]</scope>
    <source>
        <strain evidence="2 3">Aroian</strain>
        <tissue evidence="2">Whole animal</tissue>
    </source>
</reference>
<dbReference type="InterPro" id="IPR036397">
    <property type="entry name" value="RNaseH_sf"/>
</dbReference>
<evidence type="ECO:0000313" key="3">
    <source>
        <dbReference type="Proteomes" id="UP001303046"/>
    </source>
</evidence>
<proteinExistence type="predicted"/>
<gene>
    <name evidence="2" type="primary">Necator_chrI.g2656</name>
    <name evidence="2" type="ORF">RB195_006528</name>
</gene>
<name>A0ABR1BVY7_NECAM</name>
<dbReference type="Gene3D" id="3.30.420.10">
    <property type="entry name" value="Ribonuclease H-like superfamily/Ribonuclease H"/>
    <property type="match status" value="1"/>
</dbReference>
<feature type="compositionally biased region" description="Basic and acidic residues" evidence="1">
    <location>
        <begin position="354"/>
        <end position="372"/>
    </location>
</feature>
<dbReference type="Proteomes" id="UP001303046">
    <property type="component" value="Unassembled WGS sequence"/>
</dbReference>
<feature type="region of interest" description="Disordered" evidence="1">
    <location>
        <begin position="102"/>
        <end position="127"/>
    </location>
</feature>
<dbReference type="EMBL" id="JAVFWL010000001">
    <property type="protein sequence ID" value="KAK6729533.1"/>
    <property type="molecule type" value="Genomic_DNA"/>
</dbReference>
<evidence type="ECO:0000256" key="1">
    <source>
        <dbReference type="SAM" id="MobiDB-lite"/>
    </source>
</evidence>
<feature type="compositionally biased region" description="Basic and acidic residues" evidence="1">
    <location>
        <begin position="102"/>
        <end position="113"/>
    </location>
</feature>
<accession>A0ABR1BVY7</accession>
<organism evidence="2 3">
    <name type="scientific">Necator americanus</name>
    <name type="common">Human hookworm</name>
    <dbReference type="NCBI Taxonomy" id="51031"/>
    <lineage>
        <taxon>Eukaryota</taxon>
        <taxon>Metazoa</taxon>
        <taxon>Ecdysozoa</taxon>
        <taxon>Nematoda</taxon>
        <taxon>Chromadorea</taxon>
        <taxon>Rhabditida</taxon>
        <taxon>Rhabditina</taxon>
        <taxon>Rhabditomorpha</taxon>
        <taxon>Strongyloidea</taxon>
        <taxon>Ancylostomatidae</taxon>
        <taxon>Bunostominae</taxon>
        <taxon>Necator</taxon>
    </lineage>
</organism>
<protein>
    <submittedName>
        <fullName evidence="2">Uncharacterized protein</fullName>
    </submittedName>
</protein>
<feature type="region of interest" description="Disordered" evidence="1">
    <location>
        <begin position="349"/>
        <end position="389"/>
    </location>
</feature>
<sequence>MIDESNPMRLARKAWNHLGLFTRQEAVELLSERLVSQKRRVLMKDCVRIIYYCHVQRSSGCRYEMSVCIPNNPDEKLRIDDFNVHTCNPDDTRLRRRAKPQIEDFAKPIEKRKPAGGSNSGRDDNPLPFSLSDSMTTFLSGLNDQFEVENDLEIEQNDFKCADRGIGPNENLARFISELGDTTKQAAAISRPGPSNVWTTVDIDVVDFSKRPDPPFTFVFHAKDEASQYSYACPMIGNQPEVVADALMNLFCLFGPPSSVKLESCYRGTVLEAMLSEKFPTTDVIFYAENRNKQGTYAPRREESMIRERIYAWLMENGKVNWFKHLNEIKYVHNSEWIDELGGTPMELFFGRPRSSEQSHTQRPDGSAHDDDAFSDTYTNNSNEVKEDCGVLTLEGRSMKSEF</sequence>